<dbReference type="InterPro" id="IPR005467">
    <property type="entry name" value="His_kinase_dom"/>
</dbReference>
<feature type="domain" description="Histidine kinase" evidence="15">
    <location>
        <begin position="90"/>
        <end position="302"/>
    </location>
</feature>
<evidence type="ECO:0000256" key="7">
    <source>
        <dbReference type="ARBA" id="ARBA00022692"/>
    </source>
</evidence>
<accession>A0A0C7QQY3</accession>
<keyword evidence="14" id="KW-0175">Coiled coil</keyword>
<dbReference type="CDD" id="cd00075">
    <property type="entry name" value="HATPase"/>
    <property type="match status" value="1"/>
</dbReference>
<dbReference type="InterPro" id="IPR003594">
    <property type="entry name" value="HATPase_dom"/>
</dbReference>
<evidence type="ECO:0000313" key="16">
    <source>
        <dbReference type="EMBL" id="CEQ03557.1"/>
    </source>
</evidence>
<dbReference type="AlphaFoldDB" id="A0A0C7QQY3"/>
<dbReference type="SUPFAM" id="SSF55874">
    <property type="entry name" value="ATPase domain of HSP90 chaperone/DNA topoisomerase II/histidine kinase"/>
    <property type="match status" value="1"/>
</dbReference>
<keyword evidence="9 16" id="KW-0418">Kinase</keyword>
<dbReference type="CDD" id="cd00082">
    <property type="entry name" value="HisKA"/>
    <property type="match status" value="1"/>
</dbReference>
<dbReference type="Gene3D" id="3.30.565.10">
    <property type="entry name" value="Histidine kinase-like ATPase, C-terminal domain"/>
    <property type="match status" value="1"/>
</dbReference>
<proteinExistence type="predicted"/>
<dbReference type="Gene3D" id="1.10.287.130">
    <property type="match status" value="1"/>
</dbReference>
<dbReference type="GO" id="GO:0005524">
    <property type="term" value="F:ATP binding"/>
    <property type="evidence" value="ECO:0007669"/>
    <property type="project" value="UniProtKB-KW"/>
</dbReference>
<evidence type="ECO:0000256" key="9">
    <source>
        <dbReference type="ARBA" id="ARBA00022777"/>
    </source>
</evidence>
<evidence type="ECO:0000256" key="14">
    <source>
        <dbReference type="SAM" id="Coils"/>
    </source>
</evidence>
<keyword evidence="5" id="KW-0597">Phosphoprotein</keyword>
<dbReference type="EMBL" id="CEKZ01000003">
    <property type="protein sequence ID" value="CEQ03557.1"/>
    <property type="molecule type" value="Genomic_DNA"/>
</dbReference>
<name>A0A0C7QQY3_PARSO</name>
<dbReference type="PROSITE" id="PS50109">
    <property type="entry name" value="HIS_KIN"/>
    <property type="match status" value="1"/>
</dbReference>
<evidence type="ECO:0000256" key="4">
    <source>
        <dbReference type="ARBA" id="ARBA00022475"/>
    </source>
</evidence>
<dbReference type="Pfam" id="PF02518">
    <property type="entry name" value="HATPase_c"/>
    <property type="match status" value="1"/>
</dbReference>
<gene>
    <name evidence="16" type="primary">phoR_8</name>
    <name evidence="16" type="ORF">R28058_12901</name>
</gene>
<evidence type="ECO:0000256" key="13">
    <source>
        <dbReference type="ARBA" id="ARBA00023136"/>
    </source>
</evidence>
<evidence type="ECO:0000256" key="6">
    <source>
        <dbReference type="ARBA" id="ARBA00022679"/>
    </source>
</evidence>
<feature type="coiled-coil region" evidence="14">
    <location>
        <begin position="56"/>
        <end position="94"/>
    </location>
</feature>
<dbReference type="PANTHER" id="PTHR45528">
    <property type="entry name" value="SENSOR HISTIDINE KINASE CPXA"/>
    <property type="match status" value="1"/>
</dbReference>
<dbReference type="SMART" id="SM00387">
    <property type="entry name" value="HATPase_c"/>
    <property type="match status" value="1"/>
</dbReference>
<dbReference type="RefSeq" id="WP_055333591.1">
    <property type="nucleotide sequence ID" value="NZ_CDNF01000003.1"/>
</dbReference>
<dbReference type="InterPro" id="IPR036890">
    <property type="entry name" value="HATPase_C_sf"/>
</dbReference>
<comment type="catalytic activity">
    <reaction evidence="1">
        <text>ATP + protein L-histidine = ADP + protein N-phospho-L-histidine.</text>
        <dbReference type="EC" id="2.7.13.3"/>
    </reaction>
</comment>
<dbReference type="Pfam" id="PF00512">
    <property type="entry name" value="HisKA"/>
    <property type="match status" value="1"/>
</dbReference>
<evidence type="ECO:0000313" key="17">
    <source>
        <dbReference type="Proteomes" id="UP000049127"/>
    </source>
</evidence>
<evidence type="ECO:0000256" key="11">
    <source>
        <dbReference type="ARBA" id="ARBA00022989"/>
    </source>
</evidence>
<evidence type="ECO:0000256" key="1">
    <source>
        <dbReference type="ARBA" id="ARBA00000085"/>
    </source>
</evidence>
<dbReference type="InterPro" id="IPR036097">
    <property type="entry name" value="HisK_dim/P_sf"/>
</dbReference>
<keyword evidence="6 16" id="KW-0808">Transferase</keyword>
<dbReference type="SMART" id="SM00388">
    <property type="entry name" value="HisKA"/>
    <property type="match status" value="1"/>
</dbReference>
<evidence type="ECO:0000256" key="8">
    <source>
        <dbReference type="ARBA" id="ARBA00022741"/>
    </source>
</evidence>
<dbReference type="PANTHER" id="PTHR45528:SF1">
    <property type="entry name" value="SENSOR HISTIDINE KINASE CPXA"/>
    <property type="match status" value="1"/>
</dbReference>
<keyword evidence="11" id="KW-1133">Transmembrane helix</keyword>
<keyword evidence="10" id="KW-0067">ATP-binding</keyword>
<dbReference type="SUPFAM" id="SSF47384">
    <property type="entry name" value="Homodimeric domain of signal transducing histidine kinase"/>
    <property type="match status" value="1"/>
</dbReference>
<organism evidence="16 17">
    <name type="scientific">Paraclostridium sordellii</name>
    <name type="common">Clostridium sordellii</name>
    <dbReference type="NCBI Taxonomy" id="1505"/>
    <lineage>
        <taxon>Bacteria</taxon>
        <taxon>Bacillati</taxon>
        <taxon>Bacillota</taxon>
        <taxon>Clostridia</taxon>
        <taxon>Peptostreptococcales</taxon>
        <taxon>Peptostreptococcaceae</taxon>
        <taxon>Paraclostridium</taxon>
    </lineage>
</organism>
<sequence length="302" mass="36145">MIGLILVALLITSVYFPTRFFLLSRSINNVTKDFKYISKNVNSNRKLKLNYPEKHLEQLLLEINKYLEDTQIYKQKYIKREEEIRKEIENISHDLRTPLTSIRGYLELIKDEDIPDKEKKEYIYIIEKRAKVLQNLIQDFYDLSRLENNDYNFNMEIIDINKELKEQILMFYNDFDKKNIDVDIKLKENPILVYLDKNAIERVFHNLIQNATKYSKSKFCMLLNSQNGEIIVEFKNDVQDINRQDLDLLFNRFYMKDSSRSKDSSGLGLTITKFLIESMNGKIDIELDNEWITFRINFLVNK</sequence>
<keyword evidence="12" id="KW-0902">Two-component regulatory system</keyword>
<keyword evidence="13" id="KW-0472">Membrane</keyword>
<evidence type="ECO:0000256" key="12">
    <source>
        <dbReference type="ARBA" id="ARBA00023012"/>
    </source>
</evidence>
<dbReference type="GO" id="GO:0000155">
    <property type="term" value="F:phosphorelay sensor kinase activity"/>
    <property type="evidence" value="ECO:0007669"/>
    <property type="project" value="InterPro"/>
</dbReference>
<comment type="subcellular location">
    <subcellularLocation>
        <location evidence="2">Cell membrane</location>
        <topology evidence="2">Multi-pass membrane protein</topology>
    </subcellularLocation>
</comment>
<evidence type="ECO:0000259" key="15">
    <source>
        <dbReference type="PROSITE" id="PS50109"/>
    </source>
</evidence>
<dbReference type="InterPro" id="IPR003661">
    <property type="entry name" value="HisK_dim/P_dom"/>
</dbReference>
<keyword evidence="7" id="KW-0812">Transmembrane</keyword>
<reference evidence="16 17" key="1">
    <citation type="submission" date="2015-01" db="EMBL/GenBank/DDBJ databases">
        <authorList>
            <person name="Aslett A.Martin."/>
            <person name="De Silva Nishadi"/>
        </authorList>
    </citation>
    <scope>NUCLEOTIDE SEQUENCE [LARGE SCALE GENOMIC DNA]</scope>
    <source>
        <strain evidence="16 17">R28058</strain>
    </source>
</reference>
<dbReference type="FunFam" id="1.10.287.130:FF:000008">
    <property type="entry name" value="Two-component sensor histidine kinase"/>
    <property type="match status" value="1"/>
</dbReference>
<dbReference type="EC" id="2.7.13.3" evidence="3"/>
<evidence type="ECO:0000256" key="10">
    <source>
        <dbReference type="ARBA" id="ARBA00022840"/>
    </source>
</evidence>
<protein>
    <recommendedName>
        <fullName evidence="3">histidine kinase</fullName>
        <ecNumber evidence="3">2.7.13.3</ecNumber>
    </recommendedName>
</protein>
<keyword evidence="8" id="KW-0547">Nucleotide-binding</keyword>
<evidence type="ECO:0000256" key="5">
    <source>
        <dbReference type="ARBA" id="ARBA00022553"/>
    </source>
</evidence>
<keyword evidence="4" id="KW-1003">Cell membrane</keyword>
<evidence type="ECO:0000256" key="3">
    <source>
        <dbReference type="ARBA" id="ARBA00012438"/>
    </source>
</evidence>
<evidence type="ECO:0000256" key="2">
    <source>
        <dbReference type="ARBA" id="ARBA00004651"/>
    </source>
</evidence>
<dbReference type="GO" id="GO:0005886">
    <property type="term" value="C:plasma membrane"/>
    <property type="evidence" value="ECO:0007669"/>
    <property type="project" value="UniProtKB-SubCell"/>
</dbReference>
<dbReference type="InterPro" id="IPR050398">
    <property type="entry name" value="HssS/ArlS-like"/>
</dbReference>
<dbReference type="OrthoDB" id="9792991at2"/>
<dbReference type="Proteomes" id="UP000049127">
    <property type="component" value="Unassembled WGS sequence"/>
</dbReference>